<keyword evidence="10 18" id="KW-0560">Oxidoreductase</keyword>
<dbReference type="InterPro" id="IPR050346">
    <property type="entry name" value="FMO-like"/>
</dbReference>
<evidence type="ECO:0000256" key="10">
    <source>
        <dbReference type="ARBA" id="ARBA00023002"/>
    </source>
</evidence>
<evidence type="ECO:0000256" key="18">
    <source>
        <dbReference type="RuleBase" id="RU361177"/>
    </source>
</evidence>
<evidence type="ECO:0000256" key="4">
    <source>
        <dbReference type="ARBA" id="ARBA00022630"/>
    </source>
</evidence>
<evidence type="ECO:0000256" key="15">
    <source>
        <dbReference type="ARBA" id="ARBA00048041"/>
    </source>
</evidence>
<comment type="catalytic activity">
    <reaction evidence="17">
        <text>N,N-dimethylaniline + NADPH + O2 + H(+) = N,N-dimethylaniline N-oxide + NADP(+) + H2O</text>
        <dbReference type="Rhea" id="RHEA:24468"/>
        <dbReference type="ChEBI" id="CHEBI:15377"/>
        <dbReference type="ChEBI" id="CHEBI:15378"/>
        <dbReference type="ChEBI" id="CHEBI:15379"/>
        <dbReference type="ChEBI" id="CHEBI:16269"/>
        <dbReference type="ChEBI" id="CHEBI:17735"/>
        <dbReference type="ChEBI" id="CHEBI:57783"/>
        <dbReference type="ChEBI" id="CHEBI:58349"/>
        <dbReference type="EC" id="1.14.13.8"/>
    </reaction>
    <physiologicalReaction direction="left-to-right" evidence="17">
        <dbReference type="Rhea" id="RHEA:24469"/>
    </physiologicalReaction>
</comment>
<dbReference type="Pfam" id="PF00743">
    <property type="entry name" value="FMO-like"/>
    <property type="match status" value="1"/>
</dbReference>
<sequence>MRVAIIGAGASGLPAIKSAIEDGCEAVCFEMSNDIGGLWRYKSERCPGEGTVMKTTVINTSKEMTAYSDFPPPDDAANFMHNTELLNYFRCYAENFDLLKHIRFEHKVKSIKRNSRFAETGQWDVEWLDLKTNNSAIETFDGVMVCTGHHTDPYWPEPFPGQKSFQGKLVHSHDYKDHIGYEDQTVVVIGIGNSGADIAVELSKICKKVYLATRSGSWVMNRVWDGGEPADLAFLSRFMFALRRVTPWFAQNHILERKLNKRYGL</sequence>
<proteinExistence type="inferred from homology"/>
<dbReference type="GO" id="GO:0005789">
    <property type="term" value="C:endoplasmic reticulum membrane"/>
    <property type="evidence" value="ECO:0007669"/>
    <property type="project" value="UniProtKB-SubCell"/>
</dbReference>
<keyword evidence="6" id="KW-0256">Endoplasmic reticulum</keyword>
<evidence type="ECO:0000256" key="7">
    <source>
        <dbReference type="ARBA" id="ARBA00022827"/>
    </source>
</evidence>
<dbReference type="Proteomes" id="UP001331761">
    <property type="component" value="Unassembled WGS sequence"/>
</dbReference>
<evidence type="ECO:0000256" key="16">
    <source>
        <dbReference type="ARBA" id="ARBA00048088"/>
    </source>
</evidence>
<evidence type="ECO:0000256" key="14">
    <source>
        <dbReference type="ARBA" id="ARBA00047338"/>
    </source>
</evidence>
<evidence type="ECO:0000313" key="20">
    <source>
        <dbReference type="Proteomes" id="UP001331761"/>
    </source>
</evidence>
<comment type="cofactor">
    <cofactor evidence="1 18">
        <name>FAD</name>
        <dbReference type="ChEBI" id="CHEBI:57692"/>
    </cofactor>
</comment>
<gene>
    <name evidence="19" type="ORF">GCK32_013911</name>
</gene>
<protein>
    <recommendedName>
        <fullName evidence="18">Flavin-containing monooxygenase</fullName>
        <ecNumber evidence="18">1.-.-.-</ecNumber>
    </recommendedName>
</protein>
<dbReference type="GO" id="GO:0050660">
    <property type="term" value="F:flavin adenine dinucleotide binding"/>
    <property type="evidence" value="ECO:0007669"/>
    <property type="project" value="InterPro"/>
</dbReference>
<organism evidence="19 20">
    <name type="scientific">Trichostrongylus colubriformis</name>
    <name type="common">Black scour worm</name>
    <dbReference type="NCBI Taxonomy" id="6319"/>
    <lineage>
        <taxon>Eukaryota</taxon>
        <taxon>Metazoa</taxon>
        <taxon>Ecdysozoa</taxon>
        <taxon>Nematoda</taxon>
        <taxon>Chromadorea</taxon>
        <taxon>Rhabditida</taxon>
        <taxon>Rhabditina</taxon>
        <taxon>Rhabditomorpha</taxon>
        <taxon>Strongyloidea</taxon>
        <taxon>Trichostrongylidae</taxon>
        <taxon>Trichostrongylus</taxon>
    </lineage>
</organism>
<evidence type="ECO:0000256" key="12">
    <source>
        <dbReference type="ARBA" id="ARBA00023136"/>
    </source>
</evidence>
<keyword evidence="12" id="KW-0472">Membrane</keyword>
<evidence type="ECO:0000256" key="17">
    <source>
        <dbReference type="ARBA" id="ARBA00049443"/>
    </source>
</evidence>
<dbReference type="SUPFAM" id="SSF51905">
    <property type="entry name" value="FAD/NAD(P)-binding domain"/>
    <property type="match status" value="1"/>
</dbReference>
<keyword evidence="11 18" id="KW-0503">Monooxygenase</keyword>
<evidence type="ECO:0000256" key="1">
    <source>
        <dbReference type="ARBA" id="ARBA00001974"/>
    </source>
</evidence>
<dbReference type="GO" id="GO:0050661">
    <property type="term" value="F:NADP binding"/>
    <property type="evidence" value="ECO:0007669"/>
    <property type="project" value="InterPro"/>
</dbReference>
<evidence type="ECO:0000256" key="13">
    <source>
        <dbReference type="ARBA" id="ARBA00045957"/>
    </source>
</evidence>
<evidence type="ECO:0000256" key="6">
    <source>
        <dbReference type="ARBA" id="ARBA00022824"/>
    </source>
</evidence>
<name>A0AAN8G196_TRICO</name>
<comment type="catalytic activity">
    <reaction evidence="16">
        <text>trimethylamine + NADPH + O2 = trimethylamine N-oxide + NADP(+) + H2O</text>
        <dbReference type="Rhea" id="RHEA:31979"/>
        <dbReference type="ChEBI" id="CHEBI:15377"/>
        <dbReference type="ChEBI" id="CHEBI:15379"/>
        <dbReference type="ChEBI" id="CHEBI:15724"/>
        <dbReference type="ChEBI" id="CHEBI:57783"/>
        <dbReference type="ChEBI" id="CHEBI:58349"/>
        <dbReference type="ChEBI" id="CHEBI:58389"/>
        <dbReference type="EC" id="1.14.13.148"/>
    </reaction>
    <physiologicalReaction direction="left-to-right" evidence="16">
        <dbReference type="Rhea" id="RHEA:31980"/>
    </physiologicalReaction>
</comment>
<dbReference type="InterPro" id="IPR020946">
    <property type="entry name" value="Flavin_mOase-like"/>
</dbReference>
<evidence type="ECO:0000256" key="11">
    <source>
        <dbReference type="ARBA" id="ARBA00023033"/>
    </source>
</evidence>
<dbReference type="GO" id="GO:0034899">
    <property type="term" value="F:trimethylamine monooxygenase activity"/>
    <property type="evidence" value="ECO:0007669"/>
    <property type="project" value="UniProtKB-EC"/>
</dbReference>
<keyword evidence="5" id="KW-0812">Transmembrane</keyword>
<evidence type="ECO:0000256" key="9">
    <source>
        <dbReference type="ARBA" id="ARBA00022989"/>
    </source>
</evidence>
<comment type="caution">
    <text evidence="19">The sequence shown here is derived from an EMBL/GenBank/DDBJ whole genome shotgun (WGS) entry which is preliminary data.</text>
</comment>
<comment type="subcellular location">
    <subcellularLocation>
        <location evidence="2">Endoplasmic reticulum membrane</location>
        <topology evidence="2">Single-pass membrane protein</topology>
    </subcellularLocation>
</comment>
<keyword evidence="8" id="KW-0521">NADP</keyword>
<comment type="catalytic activity">
    <reaction evidence="14">
        <text>hypotaurine + NADH + O2 + H(+) = taurine + NAD(+) + H2O</text>
        <dbReference type="Rhea" id="RHEA:74111"/>
        <dbReference type="ChEBI" id="CHEBI:15377"/>
        <dbReference type="ChEBI" id="CHEBI:15378"/>
        <dbReference type="ChEBI" id="CHEBI:15379"/>
        <dbReference type="ChEBI" id="CHEBI:57540"/>
        <dbReference type="ChEBI" id="CHEBI:57853"/>
        <dbReference type="ChEBI" id="CHEBI:57945"/>
        <dbReference type="ChEBI" id="CHEBI:507393"/>
        <dbReference type="EC" id="1.14.13.8"/>
    </reaction>
    <physiologicalReaction direction="left-to-right" evidence="14">
        <dbReference type="Rhea" id="RHEA:74112"/>
    </physiologicalReaction>
</comment>
<dbReference type="EMBL" id="WIXE01002785">
    <property type="protein sequence ID" value="KAK5984515.1"/>
    <property type="molecule type" value="Genomic_DNA"/>
</dbReference>
<reference evidence="19 20" key="1">
    <citation type="submission" date="2019-10" db="EMBL/GenBank/DDBJ databases">
        <title>Assembly and Annotation for the nematode Trichostrongylus colubriformis.</title>
        <authorList>
            <person name="Martin J."/>
        </authorList>
    </citation>
    <scope>NUCLEOTIDE SEQUENCE [LARGE SCALE GENOMIC DNA]</scope>
    <source>
        <strain evidence="19">G859</strain>
        <tissue evidence="19">Whole worm</tissue>
    </source>
</reference>
<keyword evidence="7 18" id="KW-0274">FAD</keyword>
<comment type="similarity">
    <text evidence="3 18">Belongs to the FMO family.</text>
</comment>
<dbReference type="InterPro" id="IPR036188">
    <property type="entry name" value="FAD/NAD-bd_sf"/>
</dbReference>
<dbReference type="FunFam" id="3.50.50.60:FF:000159">
    <property type="entry name" value="Dimethylaniline monooxygenase [N-oxide-forming]"/>
    <property type="match status" value="1"/>
</dbReference>
<evidence type="ECO:0000256" key="8">
    <source>
        <dbReference type="ARBA" id="ARBA00022857"/>
    </source>
</evidence>
<keyword evidence="4 18" id="KW-0285">Flavoprotein</keyword>
<accession>A0AAN8G196</accession>
<evidence type="ECO:0000256" key="3">
    <source>
        <dbReference type="ARBA" id="ARBA00009183"/>
    </source>
</evidence>
<dbReference type="AlphaFoldDB" id="A0AAN8G196"/>
<dbReference type="EC" id="1.-.-.-" evidence="18"/>
<comment type="function">
    <text evidence="13">Broad spectrum monooxygenase that catalyzes the oxygenation of a wide variety of nitrogen- and sulfur-containing compounds including xenobiotics. Catalyzes the S-oxygenation of hypotaurine to produce taurine, an organic osmolyte involved in cell volume regulation as well as a variety of cytoprotective and developmental processes. In vitro, catalyzes the N-oxygenation of trimethylamine (TMA) to produce trimethylamine N-oxide (TMAO) and could therefore participate to the detoxification of this compound that is generated by the action of gut microbiota from dietary precursors such as choline, choline containing compounds, betaine or L-carnitine.</text>
</comment>
<evidence type="ECO:0000256" key="2">
    <source>
        <dbReference type="ARBA" id="ARBA00004389"/>
    </source>
</evidence>
<dbReference type="PANTHER" id="PTHR23023">
    <property type="entry name" value="DIMETHYLANILINE MONOOXYGENASE"/>
    <property type="match status" value="1"/>
</dbReference>
<keyword evidence="9" id="KW-1133">Transmembrane helix</keyword>
<dbReference type="GO" id="GO:0004499">
    <property type="term" value="F:N,N-dimethylaniline monooxygenase activity"/>
    <property type="evidence" value="ECO:0007669"/>
    <property type="project" value="InterPro"/>
</dbReference>
<comment type="catalytic activity">
    <reaction evidence="15">
        <text>hypotaurine + NADPH + O2 + H(+) = taurine + NADP(+) + H2O</text>
        <dbReference type="Rhea" id="RHEA:69819"/>
        <dbReference type="ChEBI" id="CHEBI:15377"/>
        <dbReference type="ChEBI" id="CHEBI:15378"/>
        <dbReference type="ChEBI" id="CHEBI:15379"/>
        <dbReference type="ChEBI" id="CHEBI:57783"/>
        <dbReference type="ChEBI" id="CHEBI:57853"/>
        <dbReference type="ChEBI" id="CHEBI:58349"/>
        <dbReference type="ChEBI" id="CHEBI:507393"/>
        <dbReference type="EC" id="1.14.13.8"/>
    </reaction>
    <physiologicalReaction direction="left-to-right" evidence="15">
        <dbReference type="Rhea" id="RHEA:69820"/>
    </physiologicalReaction>
</comment>
<keyword evidence="20" id="KW-1185">Reference proteome</keyword>
<dbReference type="InterPro" id="IPR000960">
    <property type="entry name" value="Flavin_mOase"/>
</dbReference>
<evidence type="ECO:0000256" key="5">
    <source>
        <dbReference type="ARBA" id="ARBA00022692"/>
    </source>
</evidence>
<evidence type="ECO:0000313" key="19">
    <source>
        <dbReference type="EMBL" id="KAK5984515.1"/>
    </source>
</evidence>
<dbReference type="Gene3D" id="3.50.50.60">
    <property type="entry name" value="FAD/NAD(P)-binding domain"/>
    <property type="match status" value="1"/>
</dbReference>
<dbReference type="PRINTS" id="PR00370">
    <property type="entry name" value="FMOXYGENASE"/>
</dbReference>